<evidence type="ECO:0000313" key="4">
    <source>
        <dbReference type="Proteomes" id="UP001501867"/>
    </source>
</evidence>
<feature type="region of interest" description="Disordered" evidence="1">
    <location>
        <begin position="15"/>
        <end position="140"/>
    </location>
</feature>
<feature type="compositionally biased region" description="Basic and acidic residues" evidence="1">
    <location>
        <begin position="127"/>
        <end position="140"/>
    </location>
</feature>
<dbReference type="RefSeq" id="WP_344166183.1">
    <property type="nucleotide sequence ID" value="NZ_BAAABV010000024.1"/>
</dbReference>
<accession>A0ABN0VMT4</accession>
<comment type="caution">
    <text evidence="3">The sequence shown here is derived from an EMBL/GenBank/DDBJ whole genome shotgun (WGS) entry which is preliminary data.</text>
</comment>
<feature type="domain" description="Excalibur calcium-binding" evidence="2">
    <location>
        <begin position="103"/>
        <end position="139"/>
    </location>
</feature>
<evidence type="ECO:0000256" key="1">
    <source>
        <dbReference type="SAM" id="MobiDB-lite"/>
    </source>
</evidence>
<keyword evidence="4" id="KW-1185">Reference proteome</keyword>
<dbReference type="Pfam" id="PF05901">
    <property type="entry name" value="Excalibur"/>
    <property type="match status" value="1"/>
</dbReference>
<dbReference type="InterPro" id="IPR008613">
    <property type="entry name" value="Excalibur_Ca-bd_domain"/>
</dbReference>
<protein>
    <recommendedName>
        <fullName evidence="2">Excalibur calcium-binding domain-containing protein</fullName>
    </recommendedName>
</protein>
<evidence type="ECO:0000259" key="2">
    <source>
        <dbReference type="SMART" id="SM00894"/>
    </source>
</evidence>
<reference evidence="3 4" key="1">
    <citation type="journal article" date="2019" name="Int. J. Syst. Evol. Microbiol.">
        <title>The Global Catalogue of Microorganisms (GCM) 10K type strain sequencing project: providing services to taxonomists for standard genome sequencing and annotation.</title>
        <authorList>
            <consortium name="The Broad Institute Genomics Platform"/>
            <consortium name="The Broad Institute Genome Sequencing Center for Infectious Disease"/>
            <person name="Wu L."/>
            <person name="Ma J."/>
        </authorList>
    </citation>
    <scope>NUCLEOTIDE SEQUENCE [LARGE SCALE GENOMIC DNA]</scope>
    <source>
        <strain evidence="3 4">JCM 4505</strain>
    </source>
</reference>
<organism evidence="3 4">
    <name type="scientific">Streptomyces polychromogenes</name>
    <dbReference type="NCBI Taxonomy" id="67342"/>
    <lineage>
        <taxon>Bacteria</taxon>
        <taxon>Bacillati</taxon>
        <taxon>Actinomycetota</taxon>
        <taxon>Actinomycetes</taxon>
        <taxon>Kitasatosporales</taxon>
        <taxon>Streptomycetaceae</taxon>
        <taxon>Streptomyces</taxon>
    </lineage>
</organism>
<name>A0ABN0VMT4_9ACTN</name>
<dbReference type="SMART" id="SM00894">
    <property type="entry name" value="Excalibur"/>
    <property type="match status" value="1"/>
</dbReference>
<gene>
    <name evidence="3" type="ORF">GCM10010302_58720</name>
</gene>
<dbReference type="EMBL" id="BAAABV010000024">
    <property type="protein sequence ID" value="GAA0312125.1"/>
    <property type="molecule type" value="Genomic_DNA"/>
</dbReference>
<evidence type="ECO:0000313" key="3">
    <source>
        <dbReference type="EMBL" id="GAA0312125.1"/>
    </source>
</evidence>
<dbReference type="Proteomes" id="UP001501867">
    <property type="component" value="Unassembled WGS sequence"/>
</dbReference>
<sequence>MAAAVGAVVLLLAGCEDGAPGKGAPSGGPTASPTATASPSASASPSPSASASPSGTPTATAGAPSKPAGIPSRPAPAAEPSNAPAYPAPDKPQERTQEPSAVYYKNCDAAKAAGAAPIRRGQPGYRDALDRDKDGIACDK</sequence>
<feature type="compositionally biased region" description="Low complexity" evidence="1">
    <location>
        <begin position="27"/>
        <end position="85"/>
    </location>
</feature>
<proteinExistence type="predicted"/>